<organism evidence="2 3">
    <name type="scientific">Moorena producens 3L</name>
    <dbReference type="NCBI Taxonomy" id="489825"/>
    <lineage>
        <taxon>Bacteria</taxon>
        <taxon>Bacillati</taxon>
        <taxon>Cyanobacteriota</taxon>
        <taxon>Cyanophyceae</taxon>
        <taxon>Coleofasciculales</taxon>
        <taxon>Coleofasciculaceae</taxon>
        <taxon>Moorena</taxon>
    </lineage>
</organism>
<reference evidence="2" key="2">
    <citation type="journal article" date="2011" name="Proc. Natl. Acad. Sci. U.S.A.">
        <title>Genomic insights into the physiology and ecology of the marine filamentous cyanobacterium Lyngbya majuscula.</title>
        <authorList>
            <person name="Jones A.C."/>
            <person name="Monroe E.A."/>
            <person name="Podell S."/>
            <person name="Hess W.R."/>
            <person name="Klages S."/>
            <person name="Esquenazi E."/>
            <person name="Niessen S."/>
            <person name="Hoover H."/>
            <person name="Rothmann M."/>
            <person name="Lasken R.S."/>
            <person name="Yates J.R.III."/>
            <person name="Reinhardt R."/>
            <person name="Kube M."/>
            <person name="Burkart M.D."/>
            <person name="Allen E.E."/>
            <person name="Dorrestein P.C."/>
            <person name="Gerwick W.H."/>
            <person name="Gerwick L."/>
        </authorList>
    </citation>
    <scope>NUCLEOTIDE SEQUENCE</scope>
    <source>
        <strain evidence="2">3L</strain>
    </source>
</reference>
<gene>
    <name evidence="2" type="ORF">LYNGBM3L_68230</name>
</gene>
<dbReference type="Proteomes" id="UP000003959">
    <property type="component" value="Unassembled WGS sequence"/>
</dbReference>
<reference evidence="1 3" key="1">
    <citation type="journal article" date="2011" name="Proc. Natl. Acad. Sci. U.S.A.">
        <title>Genomic insights into the physiology and ecology of the marine filamentous cyanobacterium Lyngbya majuscula.</title>
        <authorList>
            <person name="Jones A.C."/>
            <person name="Monroe E.A."/>
            <person name="Podell S."/>
            <person name="Hess W.R."/>
            <person name="Klages S."/>
            <person name="Esquenazi E."/>
            <person name="Niessen S."/>
            <person name="Hoover H."/>
            <person name="Rothmann M."/>
            <person name="Lasken R.S."/>
            <person name="Yates J.R.III."/>
            <person name="Reinhardt R."/>
            <person name="Kube M."/>
            <person name="Burkart M.D."/>
            <person name="Allen E.E."/>
            <person name="Dorrestein P.C."/>
            <person name="Gerwick W.H."/>
            <person name="Gerwick L."/>
        </authorList>
    </citation>
    <scope>NUCLEOTIDE SEQUENCE [LARGE SCALE GENOMIC DNA]</scope>
    <source>
        <strain evidence="1 3">3L</strain>
    </source>
</reference>
<accession>F4Y2Q5</accession>
<dbReference type="AlphaFoldDB" id="F4Y2Q5"/>
<name>F4Y2Q5_9CYAN</name>
<keyword evidence="3" id="KW-1185">Reference proteome</keyword>
<evidence type="ECO:0000313" key="1">
    <source>
        <dbReference type="EMBL" id="AEE88252.1"/>
    </source>
</evidence>
<dbReference type="HOGENOM" id="CLU_3119943_0_0_3"/>
<proteinExistence type="predicted"/>
<evidence type="ECO:0000313" key="3">
    <source>
        <dbReference type="Proteomes" id="UP000003959"/>
    </source>
</evidence>
<dbReference type="EMBL" id="HQ696497">
    <property type="protein sequence ID" value="AEE88252.1"/>
    <property type="molecule type" value="Genomic_DNA"/>
</dbReference>
<sequence length="50" mass="5874">MGISYIFAGVFNDHWQLFRNHIQRFAIQLGTKFWVFREQGASEQGAGKRE</sequence>
<evidence type="ECO:0000313" key="2">
    <source>
        <dbReference type="EMBL" id="EGJ28899.1"/>
    </source>
</evidence>
<protein>
    <submittedName>
        <fullName evidence="2">Uncharacterized protein</fullName>
    </submittedName>
</protein>
<dbReference type="EMBL" id="GL890971">
    <property type="protein sequence ID" value="EGJ28899.1"/>
    <property type="molecule type" value="Genomic_DNA"/>
</dbReference>